<proteinExistence type="predicted"/>
<dbReference type="EMBL" id="BIFQ01000001">
    <property type="protein sequence ID" value="GCE05612.1"/>
    <property type="molecule type" value="Genomic_DNA"/>
</dbReference>
<evidence type="ECO:0000313" key="1">
    <source>
        <dbReference type="EMBL" id="GCE05612.1"/>
    </source>
</evidence>
<evidence type="ECO:0000313" key="2">
    <source>
        <dbReference type="Proteomes" id="UP000287224"/>
    </source>
</evidence>
<comment type="caution">
    <text evidence="1">The sequence shown here is derived from an EMBL/GenBank/DDBJ whole genome shotgun (WGS) entry which is preliminary data.</text>
</comment>
<protein>
    <submittedName>
        <fullName evidence="1">Uncharacterized protein</fullName>
    </submittedName>
</protein>
<dbReference type="Proteomes" id="UP000287224">
    <property type="component" value="Unassembled WGS sequence"/>
</dbReference>
<keyword evidence="2" id="KW-1185">Reference proteome</keyword>
<accession>A0A401ZFG9</accession>
<organism evidence="1 2">
    <name type="scientific">Dictyobacter aurantiacus</name>
    <dbReference type="NCBI Taxonomy" id="1936993"/>
    <lineage>
        <taxon>Bacteria</taxon>
        <taxon>Bacillati</taxon>
        <taxon>Chloroflexota</taxon>
        <taxon>Ktedonobacteria</taxon>
        <taxon>Ktedonobacterales</taxon>
        <taxon>Dictyobacteraceae</taxon>
        <taxon>Dictyobacter</taxon>
    </lineage>
</organism>
<reference evidence="2" key="1">
    <citation type="submission" date="2018-12" db="EMBL/GenBank/DDBJ databases">
        <title>Tengunoibacter tsumagoiensis gen. nov., sp. nov., Dictyobacter kobayashii sp. nov., D. alpinus sp. nov., and D. joshuensis sp. nov. and description of Dictyobacteraceae fam. nov. within the order Ktedonobacterales isolated from Tengu-no-mugimeshi.</title>
        <authorList>
            <person name="Wang C.M."/>
            <person name="Zheng Y."/>
            <person name="Sakai Y."/>
            <person name="Toyoda A."/>
            <person name="Minakuchi Y."/>
            <person name="Abe K."/>
            <person name="Yokota A."/>
            <person name="Yabe S."/>
        </authorList>
    </citation>
    <scope>NUCLEOTIDE SEQUENCE [LARGE SCALE GENOMIC DNA]</scope>
    <source>
        <strain evidence="2">S-27</strain>
    </source>
</reference>
<gene>
    <name evidence="1" type="ORF">KDAU_29410</name>
</gene>
<name>A0A401ZFG9_9CHLR</name>
<sequence length="51" mass="5582">MQCSCECCGAECDEVYPVLDLDDPNLTLLIYICAECSDWILSDALSLSYAA</sequence>
<dbReference type="AlphaFoldDB" id="A0A401ZFG9"/>